<evidence type="ECO:0000313" key="3">
    <source>
        <dbReference type="Proteomes" id="UP000196386"/>
    </source>
</evidence>
<name>A0A1Y4MG61_9FIRM</name>
<sequence length="82" mass="8453">MGAPPAQVLFRRKSPRRGPWRAGRPHGRPARLFAVSPCGETAEAPRAPARGAVCEAAAIAAASQTAPDARKIRASGGCPVVI</sequence>
<accession>A0A1Y4MG61</accession>
<organism evidence="2 3">
    <name type="scientific">Anaerotruncus colihominis</name>
    <dbReference type="NCBI Taxonomy" id="169435"/>
    <lineage>
        <taxon>Bacteria</taxon>
        <taxon>Bacillati</taxon>
        <taxon>Bacillota</taxon>
        <taxon>Clostridia</taxon>
        <taxon>Eubacteriales</taxon>
        <taxon>Oscillospiraceae</taxon>
        <taxon>Anaerotruncus</taxon>
    </lineage>
</organism>
<feature type="compositionally biased region" description="Basic residues" evidence="1">
    <location>
        <begin position="10"/>
        <end position="29"/>
    </location>
</feature>
<dbReference type="EMBL" id="NFKP01000027">
    <property type="protein sequence ID" value="OUP67757.1"/>
    <property type="molecule type" value="Genomic_DNA"/>
</dbReference>
<reference evidence="3" key="1">
    <citation type="submission" date="2017-04" db="EMBL/GenBank/DDBJ databases">
        <title>Function of individual gut microbiota members based on whole genome sequencing of pure cultures obtained from chicken caecum.</title>
        <authorList>
            <person name="Medvecky M."/>
            <person name="Cejkova D."/>
            <person name="Polansky O."/>
            <person name="Karasova D."/>
            <person name="Kubasova T."/>
            <person name="Cizek A."/>
            <person name="Rychlik I."/>
        </authorList>
    </citation>
    <scope>NUCLEOTIDE SEQUENCE [LARGE SCALE GENOMIC DNA]</scope>
    <source>
        <strain evidence="3">An175</strain>
    </source>
</reference>
<comment type="caution">
    <text evidence="2">The sequence shown here is derived from an EMBL/GenBank/DDBJ whole genome shotgun (WGS) entry which is preliminary data.</text>
</comment>
<feature type="region of interest" description="Disordered" evidence="1">
    <location>
        <begin position="1"/>
        <end position="32"/>
    </location>
</feature>
<proteinExistence type="predicted"/>
<gene>
    <name evidence="2" type="ORF">B5F11_16840</name>
</gene>
<evidence type="ECO:0000313" key="2">
    <source>
        <dbReference type="EMBL" id="OUP67757.1"/>
    </source>
</evidence>
<protein>
    <submittedName>
        <fullName evidence="2">Uncharacterized protein</fullName>
    </submittedName>
</protein>
<dbReference type="Proteomes" id="UP000196386">
    <property type="component" value="Unassembled WGS sequence"/>
</dbReference>
<evidence type="ECO:0000256" key="1">
    <source>
        <dbReference type="SAM" id="MobiDB-lite"/>
    </source>
</evidence>
<dbReference type="AlphaFoldDB" id="A0A1Y4MG61"/>